<keyword evidence="3" id="KW-1185">Reference proteome</keyword>
<evidence type="ECO:0000313" key="2">
    <source>
        <dbReference type="EMBL" id="KAF6029700.1"/>
    </source>
</evidence>
<protein>
    <submittedName>
        <fullName evidence="2">Uncharacterized protein</fullName>
    </submittedName>
</protein>
<dbReference type="EMBL" id="VXIV02001797">
    <property type="protein sequence ID" value="KAF6029700.1"/>
    <property type="molecule type" value="Genomic_DNA"/>
</dbReference>
<dbReference type="InterPro" id="IPR038737">
    <property type="entry name" value="SF3b_su1-like"/>
</dbReference>
<organism evidence="2 3">
    <name type="scientific">Bugula neritina</name>
    <name type="common">Brown bryozoan</name>
    <name type="synonym">Sertularia neritina</name>
    <dbReference type="NCBI Taxonomy" id="10212"/>
    <lineage>
        <taxon>Eukaryota</taxon>
        <taxon>Metazoa</taxon>
        <taxon>Spiralia</taxon>
        <taxon>Lophotrochozoa</taxon>
        <taxon>Bryozoa</taxon>
        <taxon>Gymnolaemata</taxon>
        <taxon>Cheilostomatida</taxon>
        <taxon>Flustrina</taxon>
        <taxon>Buguloidea</taxon>
        <taxon>Bugulidae</taxon>
        <taxon>Bugula</taxon>
    </lineage>
</organism>
<gene>
    <name evidence="2" type="ORF">EB796_012031</name>
</gene>
<evidence type="ECO:0000313" key="3">
    <source>
        <dbReference type="Proteomes" id="UP000593567"/>
    </source>
</evidence>
<dbReference type="GO" id="GO:0003729">
    <property type="term" value="F:mRNA binding"/>
    <property type="evidence" value="ECO:0007669"/>
    <property type="project" value="InterPro"/>
</dbReference>
<proteinExistence type="predicted"/>
<feature type="region of interest" description="Disordered" evidence="1">
    <location>
        <begin position="19"/>
        <end position="40"/>
    </location>
</feature>
<sequence length="157" mass="17552">MAAPRTDQDFAAAIKELQAGRNIHSENQPDENNANRIGLGAEGHFDTDIYSEKFSGQFVDSIAPNDEQDDDDDMGQMLGKKPSSYSAPLNVLNDLAQDKDYDPFAEHKPKKVRDRDNDYKAQKRPVRMISPDRHDPFADGMVICLSISVPGTPRNNF</sequence>
<dbReference type="AlphaFoldDB" id="A0A7J7JTJ5"/>
<evidence type="ECO:0000256" key="1">
    <source>
        <dbReference type="SAM" id="MobiDB-lite"/>
    </source>
</evidence>
<dbReference type="OrthoDB" id="438939at2759"/>
<feature type="compositionally biased region" description="Basic and acidic residues" evidence="1">
    <location>
        <begin position="96"/>
        <end position="121"/>
    </location>
</feature>
<accession>A0A7J7JTJ5</accession>
<feature type="region of interest" description="Disordered" evidence="1">
    <location>
        <begin position="61"/>
        <end position="133"/>
    </location>
</feature>
<name>A0A7J7JTJ5_BUGNE</name>
<dbReference type="Proteomes" id="UP000593567">
    <property type="component" value="Unassembled WGS sequence"/>
</dbReference>
<reference evidence="2" key="1">
    <citation type="submission" date="2020-06" db="EMBL/GenBank/DDBJ databases">
        <title>Draft genome of Bugula neritina, a colonial animal packing powerful symbionts and potential medicines.</title>
        <authorList>
            <person name="Rayko M."/>
        </authorList>
    </citation>
    <scope>NUCLEOTIDE SEQUENCE [LARGE SCALE GENOMIC DNA]</scope>
    <source>
        <strain evidence="2">Kwan_BN1</strain>
    </source>
</reference>
<dbReference type="GO" id="GO:0000245">
    <property type="term" value="P:spliceosomal complex assembly"/>
    <property type="evidence" value="ECO:0007669"/>
    <property type="project" value="InterPro"/>
</dbReference>
<comment type="caution">
    <text evidence="2">The sequence shown here is derived from an EMBL/GenBank/DDBJ whole genome shotgun (WGS) entry which is preliminary data.</text>
</comment>
<dbReference type="PANTHER" id="PTHR12097">
    <property type="entry name" value="SPLICING FACTOR 3B, SUBUNIT 1-RELATED"/>
    <property type="match status" value="1"/>
</dbReference>